<evidence type="ECO:0000256" key="3">
    <source>
        <dbReference type="ARBA" id="ARBA00004868"/>
    </source>
</evidence>
<feature type="binding site" evidence="11">
    <location>
        <position position="167"/>
    </location>
    <ligand>
        <name>ATP</name>
        <dbReference type="ChEBI" id="CHEBI:30616"/>
    </ligand>
</feature>
<evidence type="ECO:0000256" key="11">
    <source>
        <dbReference type="HAMAP-Rule" id="MF_00228"/>
    </source>
</evidence>
<dbReference type="GO" id="GO:0009229">
    <property type="term" value="P:thiamine diphosphate biosynthetic process"/>
    <property type="evidence" value="ECO:0007669"/>
    <property type="project" value="UniProtKB-UniRule"/>
</dbReference>
<keyword evidence="8 11" id="KW-0067">ATP-binding</keyword>
<evidence type="ECO:0000256" key="1">
    <source>
        <dbReference type="ARBA" id="ARBA00001771"/>
    </source>
</evidence>
<keyword evidence="5 11" id="KW-0479">Metal-binding</keyword>
<keyword evidence="6 11" id="KW-0547">Nucleotide-binding</keyword>
<organism evidence="12 13">
    <name type="scientific">Marinifilum breve</name>
    <dbReference type="NCBI Taxonomy" id="2184082"/>
    <lineage>
        <taxon>Bacteria</taxon>
        <taxon>Pseudomonadati</taxon>
        <taxon>Bacteroidota</taxon>
        <taxon>Bacteroidia</taxon>
        <taxon>Marinilabiliales</taxon>
        <taxon>Marinifilaceae</taxon>
    </lineage>
</organism>
<dbReference type="RefSeq" id="WP_110360092.1">
    <property type="nucleotide sequence ID" value="NZ_QFLI01000002.1"/>
</dbReference>
<keyword evidence="13" id="KW-1185">Reference proteome</keyword>
<evidence type="ECO:0000256" key="9">
    <source>
        <dbReference type="ARBA" id="ARBA00022842"/>
    </source>
</evidence>
<dbReference type="PRINTS" id="PR01099">
    <property type="entry name" value="HYETHTZKNASE"/>
</dbReference>
<keyword evidence="7 11" id="KW-0418">Kinase</keyword>
<keyword evidence="9 11" id="KW-0460">Magnesium</keyword>
<comment type="function">
    <text evidence="11">Catalyzes the phosphorylation of the hydroxyl group of 4-methyl-5-beta-hydroxyethylthiazole (THZ).</text>
</comment>
<dbReference type="PIRSF" id="PIRSF000513">
    <property type="entry name" value="Thz_kinase"/>
    <property type="match status" value="1"/>
</dbReference>
<evidence type="ECO:0000313" key="12">
    <source>
        <dbReference type="EMBL" id="PXY02459.1"/>
    </source>
</evidence>
<evidence type="ECO:0000256" key="8">
    <source>
        <dbReference type="ARBA" id="ARBA00022840"/>
    </source>
</evidence>
<dbReference type="NCBIfam" id="TIGR00694">
    <property type="entry name" value="thiM"/>
    <property type="match status" value="1"/>
</dbReference>
<gene>
    <name evidence="11" type="primary">thiM</name>
    <name evidence="12" type="ORF">DF185_07355</name>
</gene>
<comment type="catalytic activity">
    <reaction evidence="1 11">
        <text>5-(2-hydroxyethyl)-4-methylthiazole + ATP = 4-methyl-5-(2-phosphooxyethyl)-thiazole + ADP + H(+)</text>
        <dbReference type="Rhea" id="RHEA:24212"/>
        <dbReference type="ChEBI" id="CHEBI:15378"/>
        <dbReference type="ChEBI" id="CHEBI:17957"/>
        <dbReference type="ChEBI" id="CHEBI:30616"/>
        <dbReference type="ChEBI" id="CHEBI:58296"/>
        <dbReference type="ChEBI" id="CHEBI:456216"/>
        <dbReference type="EC" id="2.7.1.50"/>
    </reaction>
</comment>
<evidence type="ECO:0000256" key="2">
    <source>
        <dbReference type="ARBA" id="ARBA00001946"/>
    </source>
</evidence>
<evidence type="ECO:0000256" key="7">
    <source>
        <dbReference type="ARBA" id="ARBA00022777"/>
    </source>
</evidence>
<dbReference type="Proteomes" id="UP000248079">
    <property type="component" value="Unassembled WGS sequence"/>
</dbReference>
<comment type="cofactor">
    <cofactor evidence="2 11">
        <name>Mg(2+)</name>
        <dbReference type="ChEBI" id="CHEBI:18420"/>
    </cofactor>
</comment>
<proteinExistence type="inferred from homology"/>
<dbReference type="Gene3D" id="3.40.1190.20">
    <property type="match status" value="1"/>
</dbReference>
<dbReference type="InterPro" id="IPR029056">
    <property type="entry name" value="Ribokinase-like"/>
</dbReference>
<dbReference type="AlphaFoldDB" id="A0A2V4A152"/>
<evidence type="ECO:0000256" key="5">
    <source>
        <dbReference type="ARBA" id="ARBA00022723"/>
    </source>
</evidence>
<dbReference type="SUPFAM" id="SSF53613">
    <property type="entry name" value="Ribokinase-like"/>
    <property type="match status" value="1"/>
</dbReference>
<sequence length="265" mass="28434">MNPKMITENLEAIRKNSPLVHNITNYVVMNNTANALLAIGASPVMAHAQEEVKDMVGIASALVLNMGTLSKEWVESMIIAGLRANERKIPIVFDPVGAGATAYRNEIATRIINNCNPEIIRGNASEIMALVNQEMKTKGVDSVVSTKSALDSAKYLAQLHECIVVISGEVDYITDGNRVERVAFGNSMMEKVTGMGCTATALLGAFIATNDNLFEAAVNGMTVMGITGELASAKANGPGSMQMHFLDCLYKLSEVEIEQAFCTVE</sequence>
<keyword evidence="10 11" id="KW-0784">Thiamine biosynthesis</keyword>
<evidence type="ECO:0000313" key="13">
    <source>
        <dbReference type="Proteomes" id="UP000248079"/>
    </source>
</evidence>
<comment type="pathway">
    <text evidence="3 11">Cofactor biosynthesis; thiamine diphosphate biosynthesis; 4-methyl-5-(2-phosphoethyl)-thiazole from 5-(2-hydroxyethyl)-4-methylthiazole: step 1/1.</text>
</comment>
<dbReference type="NCBIfam" id="NF006830">
    <property type="entry name" value="PRK09355.1"/>
    <property type="match status" value="1"/>
</dbReference>
<keyword evidence="4 11" id="KW-0808">Transferase</keyword>
<evidence type="ECO:0000256" key="6">
    <source>
        <dbReference type="ARBA" id="ARBA00022741"/>
    </source>
</evidence>
<dbReference type="HAMAP" id="MF_00228">
    <property type="entry name" value="Thz_kinase"/>
    <property type="match status" value="1"/>
</dbReference>
<feature type="binding site" evidence="11">
    <location>
        <position position="45"/>
    </location>
    <ligand>
        <name>substrate</name>
    </ligand>
</feature>
<dbReference type="GO" id="GO:0000287">
    <property type="term" value="F:magnesium ion binding"/>
    <property type="evidence" value="ECO:0007669"/>
    <property type="project" value="UniProtKB-UniRule"/>
</dbReference>
<dbReference type="OrthoDB" id="9778146at2"/>
<comment type="similarity">
    <text evidence="11">Belongs to the Thz kinase family.</text>
</comment>
<reference evidence="12 13" key="1">
    <citation type="submission" date="2018-05" db="EMBL/GenBank/DDBJ databases">
        <title>Marinifilum breve JC075T sp. nov., a marine bacterium isolated from Yongle Blue Hole in the South China Sea.</title>
        <authorList>
            <person name="Fu T."/>
        </authorList>
    </citation>
    <scope>NUCLEOTIDE SEQUENCE [LARGE SCALE GENOMIC DNA]</scope>
    <source>
        <strain evidence="12 13">JC075</strain>
    </source>
</reference>
<feature type="binding site" evidence="11">
    <location>
        <position position="194"/>
    </location>
    <ligand>
        <name>substrate</name>
    </ligand>
</feature>
<dbReference type="GO" id="GO:0005524">
    <property type="term" value="F:ATP binding"/>
    <property type="evidence" value="ECO:0007669"/>
    <property type="project" value="UniProtKB-UniRule"/>
</dbReference>
<name>A0A2V4A152_9BACT</name>
<protein>
    <recommendedName>
        <fullName evidence="11">Hydroxyethylthiazole kinase</fullName>
        <ecNumber evidence="11">2.7.1.50</ecNumber>
    </recommendedName>
    <alternativeName>
        <fullName evidence="11">4-methyl-5-beta-hydroxyethylthiazole kinase</fullName>
        <shortName evidence="11">TH kinase</shortName>
        <shortName evidence="11">Thz kinase</shortName>
    </alternativeName>
</protein>
<evidence type="ECO:0000256" key="10">
    <source>
        <dbReference type="ARBA" id="ARBA00022977"/>
    </source>
</evidence>
<feature type="binding site" evidence="11">
    <location>
        <position position="121"/>
    </location>
    <ligand>
        <name>ATP</name>
        <dbReference type="ChEBI" id="CHEBI:30616"/>
    </ligand>
</feature>
<dbReference type="Pfam" id="PF02110">
    <property type="entry name" value="HK"/>
    <property type="match status" value="1"/>
</dbReference>
<dbReference type="CDD" id="cd01170">
    <property type="entry name" value="THZ_kinase"/>
    <property type="match status" value="1"/>
</dbReference>
<dbReference type="InterPro" id="IPR000417">
    <property type="entry name" value="Hyethyz_kinase"/>
</dbReference>
<dbReference type="GO" id="GO:0009228">
    <property type="term" value="P:thiamine biosynthetic process"/>
    <property type="evidence" value="ECO:0007669"/>
    <property type="project" value="UniProtKB-KW"/>
</dbReference>
<comment type="caution">
    <text evidence="12">The sequence shown here is derived from an EMBL/GenBank/DDBJ whole genome shotgun (WGS) entry which is preliminary data.</text>
</comment>
<evidence type="ECO:0000256" key="4">
    <source>
        <dbReference type="ARBA" id="ARBA00022679"/>
    </source>
</evidence>
<dbReference type="EC" id="2.7.1.50" evidence="11"/>
<accession>A0A2V4A152</accession>
<dbReference type="UniPathway" id="UPA00060">
    <property type="reaction ID" value="UER00139"/>
</dbReference>
<dbReference type="GO" id="GO:0004417">
    <property type="term" value="F:hydroxyethylthiazole kinase activity"/>
    <property type="evidence" value="ECO:0007669"/>
    <property type="project" value="UniProtKB-UniRule"/>
</dbReference>
<dbReference type="EMBL" id="QFLI01000002">
    <property type="protein sequence ID" value="PXY02459.1"/>
    <property type="molecule type" value="Genomic_DNA"/>
</dbReference>